<dbReference type="AlphaFoldDB" id="A0A170PIT9"/>
<keyword evidence="2" id="KW-0489">Methyltransferase</keyword>
<keyword evidence="3" id="KW-1185">Reference proteome</keyword>
<feature type="domain" description="Methyltransferase type 11" evidence="1">
    <location>
        <begin position="69"/>
        <end position="125"/>
    </location>
</feature>
<sequence>MLFKKIADNRADDSLATSMRRQRFGLFLELLASVPRPLTILDVGGTQDFWERMDFLDEAGIHITILNLEPQPVRFSGFTSIIGDATNLALFADDAFDVVFSNSVIEHVGDNKKQRRMAEEVQRVGRRYFVQTPNYYFPIEPHYLFPGFQWLPLEWRAWLLHHYDLGWYQRHETRQQARESVGSVSLLRKGEFASLFPAGRLYEEKVFGLTKSFVAYGGW</sequence>
<reference evidence="2" key="1">
    <citation type="submission" date="2016-01" db="EMBL/GenBank/DDBJ databases">
        <authorList>
            <person name="Mcilroy J.S."/>
            <person name="Karst M S."/>
            <person name="Albertsen M."/>
        </authorList>
    </citation>
    <scope>NUCLEOTIDE SEQUENCE</scope>
    <source>
        <strain evidence="2">Cfx-K</strain>
    </source>
</reference>
<gene>
    <name evidence="2" type="ORF">CFX0092_A3149</name>
</gene>
<evidence type="ECO:0000313" key="3">
    <source>
        <dbReference type="Proteomes" id="UP000215027"/>
    </source>
</evidence>
<protein>
    <submittedName>
        <fullName evidence="2">Methyltransferase type 11</fullName>
    </submittedName>
</protein>
<dbReference type="CDD" id="cd02440">
    <property type="entry name" value="AdoMet_MTases"/>
    <property type="match status" value="1"/>
</dbReference>
<dbReference type="GO" id="GO:0008757">
    <property type="term" value="F:S-adenosylmethionine-dependent methyltransferase activity"/>
    <property type="evidence" value="ECO:0007669"/>
    <property type="project" value="InterPro"/>
</dbReference>
<dbReference type="KEGG" id="pbf:CFX0092_A3149"/>
<dbReference type="Gene3D" id="3.40.50.150">
    <property type="entry name" value="Vaccinia Virus protein VP39"/>
    <property type="match status" value="1"/>
</dbReference>
<dbReference type="InterPro" id="IPR029063">
    <property type="entry name" value="SAM-dependent_MTases_sf"/>
</dbReference>
<name>A0A170PIT9_9CHLR</name>
<organism evidence="2 3">
    <name type="scientific">Candidatus Promineifilum breve</name>
    <dbReference type="NCBI Taxonomy" id="1806508"/>
    <lineage>
        <taxon>Bacteria</taxon>
        <taxon>Bacillati</taxon>
        <taxon>Chloroflexota</taxon>
        <taxon>Ardenticatenia</taxon>
        <taxon>Candidatus Promineifilales</taxon>
        <taxon>Candidatus Promineifilaceae</taxon>
        <taxon>Candidatus Promineifilum</taxon>
    </lineage>
</organism>
<proteinExistence type="predicted"/>
<dbReference type="InterPro" id="IPR013216">
    <property type="entry name" value="Methyltransf_11"/>
</dbReference>
<evidence type="ECO:0000313" key="2">
    <source>
        <dbReference type="EMBL" id="CUS05027.2"/>
    </source>
</evidence>
<accession>A0A170PIT9</accession>
<dbReference type="GO" id="GO:0032259">
    <property type="term" value="P:methylation"/>
    <property type="evidence" value="ECO:0007669"/>
    <property type="project" value="UniProtKB-KW"/>
</dbReference>
<keyword evidence="2" id="KW-0808">Transferase</keyword>
<dbReference type="SUPFAM" id="SSF53335">
    <property type="entry name" value="S-adenosyl-L-methionine-dependent methyltransferases"/>
    <property type="match status" value="1"/>
</dbReference>
<dbReference type="Proteomes" id="UP000215027">
    <property type="component" value="Chromosome I"/>
</dbReference>
<evidence type="ECO:0000259" key="1">
    <source>
        <dbReference type="Pfam" id="PF08241"/>
    </source>
</evidence>
<dbReference type="EMBL" id="LN890655">
    <property type="protein sequence ID" value="CUS05027.2"/>
    <property type="molecule type" value="Genomic_DNA"/>
</dbReference>
<dbReference type="Pfam" id="PF08241">
    <property type="entry name" value="Methyltransf_11"/>
    <property type="match status" value="1"/>
</dbReference>